<name>A0A822V5X4_AGRTU</name>
<proteinExistence type="predicted"/>
<protein>
    <submittedName>
        <fullName evidence="1">Uncharacterized protein</fullName>
    </submittedName>
</protein>
<evidence type="ECO:0000313" key="1">
    <source>
        <dbReference type="EMBL" id="CVI21399.1"/>
    </source>
</evidence>
<gene>
    <name evidence="1" type="ORF">AGR4A_Lc30002</name>
</gene>
<dbReference type="EMBL" id="FCNL01000033">
    <property type="protein sequence ID" value="CVI21399.1"/>
    <property type="molecule type" value="Genomic_DNA"/>
</dbReference>
<sequence length="94" mass="10158">MTVKTNPLARSGSAIVSQARIMKDWTRELLFLSEDDIVSVHEISCALPNCPPKETVILILSASGKTRQLSVHKALLDVARHDVVQAIAADVPAV</sequence>
<dbReference type="RefSeq" id="WP_003506739.1">
    <property type="nucleotide sequence ID" value="NZ_LMVK01000023.1"/>
</dbReference>
<comment type="caution">
    <text evidence="1">The sequence shown here is derived from an EMBL/GenBank/DDBJ whole genome shotgun (WGS) entry which is preliminary data.</text>
</comment>
<evidence type="ECO:0000313" key="2">
    <source>
        <dbReference type="Proteomes" id="UP000192074"/>
    </source>
</evidence>
<reference evidence="1 2" key="1">
    <citation type="submission" date="2016-01" db="EMBL/GenBank/DDBJ databases">
        <authorList>
            <person name="Regsiter A."/>
            <person name="william w."/>
        </authorList>
    </citation>
    <scope>NUCLEOTIDE SEQUENCE [LARGE SCALE GENOMIC DNA]</scope>
    <source>
        <strain evidence="1 2">B6</strain>
    </source>
</reference>
<dbReference type="AlphaFoldDB" id="A0A822V5X4"/>
<organism evidence="1 2">
    <name type="scientific">Agrobacterium tumefaciens str. B6</name>
    <dbReference type="NCBI Taxonomy" id="1183423"/>
    <lineage>
        <taxon>Bacteria</taxon>
        <taxon>Pseudomonadati</taxon>
        <taxon>Pseudomonadota</taxon>
        <taxon>Alphaproteobacteria</taxon>
        <taxon>Hyphomicrobiales</taxon>
        <taxon>Rhizobiaceae</taxon>
        <taxon>Rhizobium/Agrobacterium group</taxon>
        <taxon>Agrobacterium</taxon>
        <taxon>Agrobacterium tumefaciens complex</taxon>
    </lineage>
</organism>
<accession>A0A822V5X4</accession>
<dbReference type="Proteomes" id="UP000192074">
    <property type="component" value="Unassembled WGS sequence"/>
</dbReference>